<evidence type="ECO:0000313" key="3">
    <source>
        <dbReference type="Proteomes" id="UP000034164"/>
    </source>
</evidence>
<proteinExistence type="predicted"/>
<feature type="region of interest" description="Disordered" evidence="1">
    <location>
        <begin position="203"/>
        <end position="229"/>
    </location>
</feature>
<evidence type="ECO:0000256" key="1">
    <source>
        <dbReference type="SAM" id="MobiDB-lite"/>
    </source>
</evidence>
<dbReference type="EMBL" id="LCZI01001304">
    <property type="protein sequence ID" value="KKZ61434.1"/>
    <property type="molecule type" value="Genomic_DNA"/>
</dbReference>
<dbReference type="PANTHER" id="PTHR28180:SF2">
    <property type="entry name" value="PEROXISOMAL PROTEIN 2"/>
    <property type="match status" value="1"/>
</dbReference>
<dbReference type="AlphaFoldDB" id="A0A0G2IZG5"/>
<dbReference type="SUPFAM" id="SSF69118">
    <property type="entry name" value="AhpD-like"/>
    <property type="match status" value="1"/>
</dbReference>
<dbReference type="Proteomes" id="UP000034164">
    <property type="component" value="Unassembled WGS sequence"/>
</dbReference>
<reference evidence="3" key="1">
    <citation type="journal article" date="2015" name="PLoS Genet.">
        <title>The dynamic genome and transcriptome of the human fungal pathogen Blastomyces and close relative Emmonsia.</title>
        <authorList>
            <person name="Munoz J.F."/>
            <person name="Gauthier G.M."/>
            <person name="Desjardins C.A."/>
            <person name="Gallo J.E."/>
            <person name="Holder J."/>
            <person name="Sullivan T.D."/>
            <person name="Marty A.J."/>
            <person name="Carmen J.C."/>
            <person name="Chen Z."/>
            <person name="Ding L."/>
            <person name="Gujja S."/>
            <person name="Magrini V."/>
            <person name="Misas E."/>
            <person name="Mitreva M."/>
            <person name="Priest M."/>
            <person name="Saif S."/>
            <person name="Whiston E.A."/>
            <person name="Young S."/>
            <person name="Zeng Q."/>
            <person name="Goldman W.E."/>
            <person name="Mardis E.R."/>
            <person name="Taylor J.W."/>
            <person name="McEwen J.G."/>
            <person name="Clay O.K."/>
            <person name="Klein B.S."/>
            <person name="Cuomo C.A."/>
        </authorList>
    </citation>
    <scope>NUCLEOTIDE SEQUENCE [LARGE SCALE GENOMIC DNA]</scope>
    <source>
        <strain evidence="3">UAMH 3008</strain>
    </source>
</reference>
<dbReference type="InterPro" id="IPR052999">
    <property type="entry name" value="PTS1_Protein"/>
</dbReference>
<name>A0A0G2IZG5_9EURO</name>
<comment type="caution">
    <text evidence="2">The sequence shown here is derived from an EMBL/GenBank/DDBJ whole genome shotgun (WGS) entry which is preliminary data.</text>
</comment>
<feature type="region of interest" description="Disordered" evidence="1">
    <location>
        <begin position="161"/>
        <end position="180"/>
    </location>
</feature>
<dbReference type="PANTHER" id="PTHR28180">
    <property type="entry name" value="CONSERVED MITOCHONDRIAL PROTEIN-RELATED"/>
    <property type="match status" value="1"/>
</dbReference>
<dbReference type="Gene3D" id="1.20.1290.10">
    <property type="entry name" value="AhpD-like"/>
    <property type="match status" value="1"/>
</dbReference>
<dbReference type="VEuPathDB" id="FungiDB:EMCG_03947"/>
<gene>
    <name evidence="2" type="ORF">EMCG_03947</name>
</gene>
<dbReference type="InterPro" id="IPR029032">
    <property type="entry name" value="AhpD-like"/>
</dbReference>
<sequence>MPPSSLVQTSPPAMGGQLLRNMKQRRQTGRTIINAISNTPTSCHGVHVYVHVPVHGFMYASKPSYSGLIAEATIRKATIAITGDRITSGRRNGEISHSCIRTTQVFDMHEYLRSLMVLYRKCTGSLIIAAFSSAQSCPDEEETRNGSCPESEQQMLLSEASVGVSRNNTHSPPLLSASCSEGDVASRHRRSYSTSATLFASSMTPSSLSSSSSSPSNTNNDNTNRKFNTSPIGTGIDFDRLSMIIPDQSAAGVNSLWYIVATASLLAFHKETAVGELWKYISQRCEAEGEVEGIDVTTRQLSIARRIRESCLKASVLVGFPRGINALLSLQSSLSTHNPPSFLITLKSDKPLRTLSTFLSAEERYARGKHFFTQIYANHTERVLSSMSASSAGDLSYFAVSSIYGELMAEMSILDERETVLLEFVCCLADEVGAQAKGHFFGCRNLGVTGPEIRGAIEIVREIAGQFGLFSFLGNVKEEEGAFRFLKKASMWK</sequence>
<evidence type="ECO:0000313" key="2">
    <source>
        <dbReference type="EMBL" id="KKZ61434.1"/>
    </source>
</evidence>
<dbReference type="OrthoDB" id="5537330at2759"/>
<protein>
    <submittedName>
        <fullName evidence="2">Uncharacterized protein</fullName>
    </submittedName>
</protein>
<accession>A0A0G2IZG5</accession>
<organism evidence="2 3">
    <name type="scientific">[Emmonsia] crescens</name>
    <dbReference type="NCBI Taxonomy" id="73230"/>
    <lineage>
        <taxon>Eukaryota</taxon>
        <taxon>Fungi</taxon>
        <taxon>Dikarya</taxon>
        <taxon>Ascomycota</taxon>
        <taxon>Pezizomycotina</taxon>
        <taxon>Eurotiomycetes</taxon>
        <taxon>Eurotiomycetidae</taxon>
        <taxon>Onygenales</taxon>
        <taxon>Ajellomycetaceae</taxon>
        <taxon>Emergomyces</taxon>
    </lineage>
</organism>